<reference evidence="1 2" key="1">
    <citation type="journal article" date="2021" name="Hortic Res">
        <title>High-quality reference genome and annotation aids understanding of berry development for evergreen blueberry (Vaccinium darrowii).</title>
        <authorList>
            <person name="Yu J."/>
            <person name="Hulse-Kemp A.M."/>
            <person name="Babiker E."/>
            <person name="Staton M."/>
        </authorList>
    </citation>
    <scope>NUCLEOTIDE SEQUENCE [LARGE SCALE GENOMIC DNA]</scope>
    <source>
        <strain evidence="2">cv. NJ 8807/NJ 8810</strain>
        <tissue evidence="1">Young leaf</tissue>
    </source>
</reference>
<organism evidence="1 2">
    <name type="scientific">Vaccinium darrowii</name>
    <dbReference type="NCBI Taxonomy" id="229202"/>
    <lineage>
        <taxon>Eukaryota</taxon>
        <taxon>Viridiplantae</taxon>
        <taxon>Streptophyta</taxon>
        <taxon>Embryophyta</taxon>
        <taxon>Tracheophyta</taxon>
        <taxon>Spermatophyta</taxon>
        <taxon>Magnoliopsida</taxon>
        <taxon>eudicotyledons</taxon>
        <taxon>Gunneridae</taxon>
        <taxon>Pentapetalae</taxon>
        <taxon>asterids</taxon>
        <taxon>Ericales</taxon>
        <taxon>Ericaceae</taxon>
        <taxon>Vaccinioideae</taxon>
        <taxon>Vaccinieae</taxon>
        <taxon>Vaccinium</taxon>
    </lineage>
</organism>
<comment type="caution">
    <text evidence="1">The sequence shown here is derived from an EMBL/GenBank/DDBJ whole genome shotgun (WGS) entry which is preliminary data.</text>
</comment>
<accession>A0ACB7YIG9</accession>
<dbReference type="EMBL" id="CM037158">
    <property type="protein sequence ID" value="KAH7853201.1"/>
    <property type="molecule type" value="Genomic_DNA"/>
</dbReference>
<dbReference type="Proteomes" id="UP000828048">
    <property type="component" value="Chromosome 8"/>
</dbReference>
<proteinExistence type="predicted"/>
<sequence>MSGGASQQTLGGPSQCGRVLGPSLDKIIKNVAWRKHSQLVSAAKSALDQLQTLTDSPDLLSPAAEPLLLPLLLALDSNSPKIIEPALDCISKLLSLGLFPCEIDLSPTLIVSRLIASVCKCSGVGDEAVELGVLKVLLSAVRSPCVLIRGDCLVHIVRTCYNVYLGGLNGTNQICAKSVLAQMMVIVFTRLEEDSLVVNFNTVSVSDLLEFTDRNLNEGSSVQFVQNFINEVVQASEGVVDSKISLRIESKRIERKGDGNEGLGDGESNEGGDSEGGSKITEDGFLLFKNLCKLSMKFSSQENPDDQILLRGKILSLELLKVIMDNAGPIWRTNERFLNAIKQYLCLSLLKNSALSVMTIFQLLCSLFKSLLSKFRSALKSEIGIFFPMLILRVLENVLQPSFLQKMTVLNLLEKISWDSQMMVDIFVNYDCDVDAPNIFERTINGLLKTALGPPPGSTTTLSPAQDVTFRLESVKCLVTITKSMGSWMDQQLRIGDFCPPKLSDSESLSENHTTSNGEEGTVPDYDMHPEVNSEISDAASLEQRRAYKLELQKGIALFNRKPSKGIDFLISTKKIGSSPEAVALFLKNTAGLNERIIGDYLGEREEFPLKVMHSYVDSFKFEGMDFGEAIRFFLRGFRLPGEAQKIDRIMEKFAERYCKCNPNSFTSADTAYVLAYSVIMLNTDAHNSMVKDKMTKADFIRNNRGINDGKDLPEEYLGAIYDHIVKNEIKMNADSSAPQSKQANSLNKLLGLDGILNLVWKQTEEKPLGANGVLVKHIQEQFKAKSGKSESAYYAVADAAILRFMVEVCWGPMLAAFSMTLDQSDDKVAIAQCLQGFRHAVHITAVMGMQTQRDAFVTTVAKFTNLHCAADMRQKNVDAVKAMISIAIEDGNSLQEAWEHILTCLSRFEHLQLLGEGAPSDASFLTTSNSEADEKAMRSSGYPSLKKKGTLQNPAVAAVVRGGSYDSTTVGVNSSGLVTPEQMNSFISNLNLLDQIGNFELNHIFAHSQRLNSEAIVAFVKALCKVSMSELQSPTDPRVFCLTKIVEVAHYNMNRIRLVWSRIWSVLSDFFVSVGLSENLSVAIFVMDSLRQLAMKFLEREELANYNFQNEFLRPFVIVMRKSGSAEIRELIVRCLSQMVLSRVSNVKSGWKSVFMVFTTAAADERKNIVLLAFQTMEKIVREYFPYITETETVTFTDCVKCLITFTNSKFNSDVSLNAIAFLRFCAFKLADGGLVSNEKNNLDESSVQVRNEDISDGQTFTDKDDNTSFWVPLLTGLSKLTSDPRSAVRKGALEVLFNILKDHGLLFSRPFWNSVFKSVVFPLFNFVHEMKETQLDDDQSSPASRSSHHEGSMWDSETSSVAVQCLVDLIVTFFDVLRSQLPGVVSVLAGFLRRPGQGPASTGAAALIRLAGDLGTRLSEDEWGDFFLALEQAVSSSVPGFLKLLRTMDSIEIPETAYNDLEVYSDNGFTNDGPESDNLQTAAYVVSRMKSHIASQLLIIQVMTDLFKLHRKYLSSGNIKILLDIFSRITFHAHQLNSETIVLVKLQRACSMLEISDPPTVHFENESYQNYLLFLQDLIASNSSSSEEENIEPLLVSVCENILQIYLECSGLRPAQQKPVTDKNREELNWILPLSSVKKEELAARTPLAVSALKVLSELESDSFRSVSSQKDRGIWHKDPLRFAHHVVGGNFVGVTRVEVLEERYS</sequence>
<evidence type="ECO:0000313" key="1">
    <source>
        <dbReference type="EMBL" id="KAH7853201.1"/>
    </source>
</evidence>
<keyword evidence="2" id="KW-1185">Reference proteome</keyword>
<gene>
    <name evidence="1" type="ORF">Vadar_034737</name>
</gene>
<evidence type="ECO:0000313" key="2">
    <source>
        <dbReference type="Proteomes" id="UP000828048"/>
    </source>
</evidence>
<protein>
    <submittedName>
        <fullName evidence="1">Uncharacterized protein</fullName>
    </submittedName>
</protein>
<name>A0ACB7YIG9_9ERIC</name>